<evidence type="ECO:0000313" key="1">
    <source>
        <dbReference type="EMBL" id="MFC4541072.1"/>
    </source>
</evidence>
<protein>
    <submittedName>
        <fullName evidence="1">Uncharacterized protein</fullName>
    </submittedName>
</protein>
<dbReference type="RefSeq" id="WP_250139623.1">
    <property type="nucleotide sequence ID" value="NZ_JALIQP010000001.1"/>
</dbReference>
<dbReference type="EMBL" id="JBHSFA010000002">
    <property type="protein sequence ID" value="MFC4541072.1"/>
    <property type="molecule type" value="Genomic_DNA"/>
</dbReference>
<proteinExistence type="predicted"/>
<dbReference type="Proteomes" id="UP001595898">
    <property type="component" value="Unassembled WGS sequence"/>
</dbReference>
<evidence type="ECO:0000313" key="2">
    <source>
        <dbReference type="Proteomes" id="UP001595898"/>
    </source>
</evidence>
<name>A0ABD5PKX6_9EURY</name>
<keyword evidence="2" id="KW-1185">Reference proteome</keyword>
<gene>
    <name evidence="1" type="ORF">ACFO5R_03900</name>
</gene>
<dbReference type="AlphaFoldDB" id="A0ABD5PKX6"/>
<reference evidence="1 2" key="1">
    <citation type="journal article" date="2019" name="Int. J. Syst. Evol. Microbiol.">
        <title>The Global Catalogue of Microorganisms (GCM) 10K type strain sequencing project: providing services to taxonomists for standard genome sequencing and annotation.</title>
        <authorList>
            <consortium name="The Broad Institute Genomics Platform"/>
            <consortium name="The Broad Institute Genome Sequencing Center for Infectious Disease"/>
            <person name="Wu L."/>
            <person name="Ma J."/>
        </authorList>
    </citation>
    <scope>NUCLEOTIDE SEQUENCE [LARGE SCALE GENOMIC DNA]</scope>
    <source>
        <strain evidence="1 2">WLHS5</strain>
    </source>
</reference>
<accession>A0ABD5PKX6</accession>
<sequence>MGAPIGKKSELDDITLPWYLDGAPEDVREMFAHSYIANRGYGDRESAQVQIIEDRPQSYRESLAALLEDAAGAPVTVGDRSVTISADAAWALGIERDRLA</sequence>
<organism evidence="1 2">
    <name type="scientific">Halosolutus amylolyticus</name>
    <dbReference type="NCBI Taxonomy" id="2932267"/>
    <lineage>
        <taxon>Archaea</taxon>
        <taxon>Methanobacteriati</taxon>
        <taxon>Methanobacteriota</taxon>
        <taxon>Stenosarchaea group</taxon>
        <taxon>Halobacteria</taxon>
        <taxon>Halobacteriales</taxon>
        <taxon>Natrialbaceae</taxon>
        <taxon>Halosolutus</taxon>
    </lineage>
</organism>
<comment type="caution">
    <text evidence="1">The sequence shown here is derived from an EMBL/GenBank/DDBJ whole genome shotgun (WGS) entry which is preliminary data.</text>
</comment>